<dbReference type="Pfam" id="PF01494">
    <property type="entry name" value="FAD_binding_3"/>
    <property type="match status" value="1"/>
</dbReference>
<keyword evidence="3" id="KW-0285">Flavoprotein</keyword>
<comment type="caution">
    <text evidence="8">The sequence shown here is derived from an EMBL/GenBank/DDBJ whole genome shotgun (WGS) entry which is preliminary data.</text>
</comment>
<dbReference type="InterPro" id="IPR036188">
    <property type="entry name" value="FAD/NAD-bd_sf"/>
</dbReference>
<protein>
    <submittedName>
        <fullName evidence="8">FAD binding domain-containing protein</fullName>
    </submittedName>
</protein>
<evidence type="ECO:0000256" key="5">
    <source>
        <dbReference type="ARBA" id="ARBA00023002"/>
    </source>
</evidence>
<dbReference type="InterPro" id="IPR002938">
    <property type="entry name" value="FAD-bd"/>
</dbReference>
<evidence type="ECO:0000256" key="6">
    <source>
        <dbReference type="SAM" id="MobiDB-lite"/>
    </source>
</evidence>
<gene>
    <name evidence="8" type="ORF">PG986_004633</name>
</gene>
<dbReference type="PANTHER" id="PTHR43004:SF19">
    <property type="entry name" value="BINDING MONOOXYGENASE, PUTATIVE (JCVI)-RELATED"/>
    <property type="match status" value="1"/>
</dbReference>
<evidence type="ECO:0000313" key="9">
    <source>
        <dbReference type="Proteomes" id="UP001391051"/>
    </source>
</evidence>
<reference evidence="8 9" key="1">
    <citation type="submission" date="2023-01" db="EMBL/GenBank/DDBJ databases">
        <title>Analysis of 21 Apiospora genomes using comparative genomics revels a genus with tremendous synthesis potential of carbohydrate active enzymes and secondary metabolites.</title>
        <authorList>
            <person name="Sorensen T."/>
        </authorList>
    </citation>
    <scope>NUCLEOTIDE SEQUENCE [LARGE SCALE GENOMIC DNA]</scope>
    <source>
        <strain evidence="8 9">CBS 24483</strain>
    </source>
</reference>
<evidence type="ECO:0000256" key="4">
    <source>
        <dbReference type="ARBA" id="ARBA00022827"/>
    </source>
</evidence>
<dbReference type="GeneID" id="92073917"/>
<dbReference type="PANTHER" id="PTHR43004">
    <property type="entry name" value="TRK SYSTEM POTASSIUM UPTAKE PROTEIN"/>
    <property type="match status" value="1"/>
</dbReference>
<dbReference type="PRINTS" id="PR00420">
    <property type="entry name" value="RNGMNOXGNASE"/>
</dbReference>
<feature type="domain" description="FAD-binding" evidence="7">
    <location>
        <begin position="85"/>
        <end position="129"/>
    </location>
</feature>
<comment type="pathway">
    <text evidence="2">Secondary metabolite biosynthesis.</text>
</comment>
<feature type="compositionally biased region" description="Polar residues" evidence="6">
    <location>
        <begin position="64"/>
        <end position="78"/>
    </location>
</feature>
<dbReference type="InterPro" id="IPR050641">
    <property type="entry name" value="RIFMO-like"/>
</dbReference>
<dbReference type="RefSeq" id="XP_066703482.1">
    <property type="nucleotide sequence ID" value="XM_066840855.1"/>
</dbReference>
<evidence type="ECO:0000256" key="3">
    <source>
        <dbReference type="ARBA" id="ARBA00022630"/>
    </source>
</evidence>
<keyword evidence="5" id="KW-0560">Oxidoreductase</keyword>
<comment type="cofactor">
    <cofactor evidence="1">
        <name>FAD</name>
        <dbReference type="ChEBI" id="CHEBI:57692"/>
    </cofactor>
</comment>
<dbReference type="Proteomes" id="UP001391051">
    <property type="component" value="Unassembled WGS sequence"/>
</dbReference>
<proteinExistence type="predicted"/>
<dbReference type="SUPFAM" id="SSF51905">
    <property type="entry name" value="FAD/NAD(P)-binding domain"/>
    <property type="match status" value="1"/>
</dbReference>
<evidence type="ECO:0000259" key="7">
    <source>
        <dbReference type="Pfam" id="PF01494"/>
    </source>
</evidence>
<evidence type="ECO:0000256" key="2">
    <source>
        <dbReference type="ARBA" id="ARBA00005179"/>
    </source>
</evidence>
<accession>A0ABR1QN49</accession>
<dbReference type="EMBL" id="JAQQWE010000003">
    <property type="protein sequence ID" value="KAK7959779.1"/>
    <property type="molecule type" value="Genomic_DNA"/>
</dbReference>
<dbReference type="Gene3D" id="3.40.30.120">
    <property type="match status" value="1"/>
</dbReference>
<keyword evidence="4" id="KW-0274">FAD</keyword>
<keyword evidence="9" id="KW-1185">Reference proteome</keyword>
<feature type="region of interest" description="Disordered" evidence="6">
    <location>
        <begin position="24"/>
        <end position="92"/>
    </location>
</feature>
<evidence type="ECO:0000313" key="8">
    <source>
        <dbReference type="EMBL" id="KAK7959779.1"/>
    </source>
</evidence>
<evidence type="ECO:0000256" key="1">
    <source>
        <dbReference type="ARBA" id="ARBA00001974"/>
    </source>
</evidence>
<dbReference type="Gene3D" id="3.50.50.60">
    <property type="entry name" value="FAD/NAD(P)-binding domain"/>
    <property type="match status" value="1"/>
</dbReference>
<dbReference type="Pfam" id="PF21274">
    <property type="entry name" value="Rng_hyd_C"/>
    <property type="match status" value="1"/>
</dbReference>
<name>A0ABR1QN49_9PEZI</name>
<sequence>MGWTHRTMELFRTVDGLEAELKAVPSSAGGKPRRVKARTLNGEWESEPHWTSKPTDSGPREGDQSGTPPDFSSATPRSQALPPNRGGYGPNTGVADAHNLAWKLGAVLAGRADRALLGTYEAERRAVARVRHDQIFAREDYREYVADSDWRKDGKEEDVEVLGDVATELGQIYAGSGAAAMDMEGEESGLGLAKTPAEWKGQPGARAPHIWLQGNGEGISSLDLCCGGWMLLSGDRGLLELLGELKSLECVHVGQDIMEVEEREFELAFGVEETGAVLVRPDGYIAARWKEDSSLEEIPPSVQVGQLCPYIGRGTKCFERWGIVLIQ</sequence>
<organism evidence="8 9">
    <name type="scientific">Apiospora aurea</name>
    <dbReference type="NCBI Taxonomy" id="335848"/>
    <lineage>
        <taxon>Eukaryota</taxon>
        <taxon>Fungi</taxon>
        <taxon>Dikarya</taxon>
        <taxon>Ascomycota</taxon>
        <taxon>Pezizomycotina</taxon>
        <taxon>Sordariomycetes</taxon>
        <taxon>Xylariomycetidae</taxon>
        <taxon>Amphisphaeriales</taxon>
        <taxon>Apiosporaceae</taxon>
        <taxon>Apiospora</taxon>
    </lineage>
</organism>